<evidence type="ECO:0000313" key="3">
    <source>
        <dbReference type="Proteomes" id="UP001370758"/>
    </source>
</evidence>
<comment type="caution">
    <text evidence="2">The sequence shown here is derived from an EMBL/GenBank/DDBJ whole genome shotgun (WGS) entry which is preliminary data.</text>
</comment>
<sequence>MHSLMVTMVPVTHPQLPILRKKSTVQEEDERYPYVRDVLARSREEGAVANSITIDCPSVDELDLRARLHLAYDNLGKRIESLIREGKLDPETYSGLPLDTPRTNNERPVSPFVIVDKGDDDDISYGDYGEERSEYDDPLNYQPSLGIYKPHTQIHGGRCGSGTSSLRECPNGEDLVV</sequence>
<organism evidence="2 3">
    <name type="scientific">Arthrobotrys musiformis</name>
    <dbReference type="NCBI Taxonomy" id="47236"/>
    <lineage>
        <taxon>Eukaryota</taxon>
        <taxon>Fungi</taxon>
        <taxon>Dikarya</taxon>
        <taxon>Ascomycota</taxon>
        <taxon>Pezizomycotina</taxon>
        <taxon>Orbiliomycetes</taxon>
        <taxon>Orbiliales</taxon>
        <taxon>Orbiliaceae</taxon>
        <taxon>Arthrobotrys</taxon>
    </lineage>
</organism>
<proteinExistence type="predicted"/>
<evidence type="ECO:0000313" key="2">
    <source>
        <dbReference type="EMBL" id="KAK6505847.1"/>
    </source>
</evidence>
<evidence type="ECO:0000256" key="1">
    <source>
        <dbReference type="SAM" id="MobiDB-lite"/>
    </source>
</evidence>
<dbReference type="Proteomes" id="UP001370758">
    <property type="component" value="Unassembled WGS sequence"/>
</dbReference>
<protein>
    <submittedName>
        <fullName evidence="2">Uncharacterized protein</fullName>
    </submittedName>
</protein>
<dbReference type="AlphaFoldDB" id="A0AAV9WI47"/>
<gene>
    <name evidence="2" type="ORF">TWF481_007737</name>
</gene>
<feature type="region of interest" description="Disordered" evidence="1">
    <location>
        <begin position="90"/>
        <end position="111"/>
    </location>
</feature>
<dbReference type="EMBL" id="JAVHJL010000004">
    <property type="protein sequence ID" value="KAK6505847.1"/>
    <property type="molecule type" value="Genomic_DNA"/>
</dbReference>
<name>A0AAV9WI47_9PEZI</name>
<keyword evidence="3" id="KW-1185">Reference proteome</keyword>
<reference evidence="2 3" key="1">
    <citation type="submission" date="2023-08" db="EMBL/GenBank/DDBJ databases">
        <authorList>
            <person name="Palmer J.M."/>
        </authorList>
    </citation>
    <scope>NUCLEOTIDE SEQUENCE [LARGE SCALE GENOMIC DNA]</scope>
    <source>
        <strain evidence="2 3">TWF481</strain>
    </source>
</reference>
<accession>A0AAV9WI47</accession>